<protein>
    <recommendedName>
        <fullName evidence="9">ATPase AAA-type core domain-containing protein</fullName>
    </recommendedName>
</protein>
<dbReference type="PANTHER" id="PTHR12172">
    <property type="entry name" value="CELL CYCLE CHECKPOINT PROTEIN RAD17"/>
    <property type="match status" value="1"/>
</dbReference>
<dbReference type="Gene3D" id="3.40.50.300">
    <property type="entry name" value="P-loop containing nucleotide triphosphate hydrolases"/>
    <property type="match status" value="1"/>
</dbReference>
<keyword evidence="4" id="KW-0227">DNA damage</keyword>
<dbReference type="GO" id="GO:0003682">
    <property type="term" value="F:chromatin binding"/>
    <property type="evidence" value="ECO:0007669"/>
    <property type="project" value="TreeGrafter"/>
</dbReference>
<gene>
    <name evidence="10" type="ORF">FSB_LOCUS40862</name>
</gene>
<keyword evidence="6" id="KW-0539">Nucleus</keyword>
<feature type="compositionally biased region" description="Basic and acidic residues" evidence="8">
    <location>
        <begin position="1"/>
        <end position="10"/>
    </location>
</feature>
<dbReference type="GO" id="GO:0000077">
    <property type="term" value="P:DNA damage checkpoint signaling"/>
    <property type="evidence" value="ECO:0007669"/>
    <property type="project" value="TreeGrafter"/>
</dbReference>
<dbReference type="GO" id="GO:0033314">
    <property type="term" value="P:mitotic DNA replication checkpoint signaling"/>
    <property type="evidence" value="ECO:0007669"/>
    <property type="project" value="TreeGrafter"/>
</dbReference>
<evidence type="ECO:0000256" key="1">
    <source>
        <dbReference type="ARBA" id="ARBA00004123"/>
    </source>
</evidence>
<evidence type="ECO:0000256" key="8">
    <source>
        <dbReference type="SAM" id="MobiDB-lite"/>
    </source>
</evidence>
<proteinExistence type="inferred from homology"/>
<name>A0A2N9HMN9_FAGSY</name>
<sequence>MDKSDEKDDAVTELSPGDLRTPEEQPRCVRRRLIQSTLFPPKPQEREENGDHKAENTEKGCDEDEDEDCGGSQSKKKRKPKGKSMSQPRASKKMKEKRPVSTTPKKTKTTPRKTKTTPKKTMTNSIECEDASPPVPDLRLEAKMSAQENSRMFAGKQIHPFFSSWKAGKKNQEANELEGSSCLIDRRDKGITCGPIHVFETTQVKLKISAMQDDAASLDWRNWTFCEDTFINTHHGLENTSSSIYESSIGSLHIDKLPIVLHSCDASTVQNEVSLEQCLKQQEHSSEVDYEVEKVGLFSGHTGCLRKSDIEQQSRFLQERMMSYYARPDNQLEDSLWTYKYKPKKAMEVCGNDESVKFLSDWLHRWHERGFQTSKDRTDGDHSDMQDADYRCSDSEDIDEGLKNVLLVTGPVGCGKSAAIYACAQEQGFEVLEISASDCRNGALVKQRFGEALESRRLKSSLGHPVESQNNHIVKSPRSLPNGKALQELENEVVEVIPLSDEEAPHDGNGASAQFVCKENGTAHDQSEVKPLILFEDVDITFLEDRGFLSAIQQIAETAKGPMILTSNSNDPVLPDNLDRLQVCFTLPSLKELLCHIYMVCAAEGYNVQSHLLERLVGSCDGDIRKIIMHLQFWCQGKRFRKDRKVKRTNGSLLFDIEAGHHILPKIIPWEFPSQLSELIEKEITNSLSKMEENSSLMEVVEEEPDKKEMQKGLDTRDNEPDSIEAKKVAMLTRNGSIQDSIDFTAQFDELSNSSGTPVTFSRRNVRRKLDAVHSSDSEDEILSNGYHIVLDTDANNEASLGVNNSFPSYCPLTENCLSPLTDKIHSGPENLEETCYQHSERPDDTQIDETCKSFDVSCVPESSFVPETIIGDVTELLSRTVSYGHVASLEISVGNESIETLFPVEAENCDKPLLRLHKISDMLGNTCDVNPEFSHGEEVEDSHNENVEATRGYQVMDECSRMDFDRRSKFVEKPRSLMETDLVQESWIKLRGCRTDLRQYTVSEQQDAIQSIKLAHDMSNLISEADVLLCNCHLVASDSLEPSMVPSEGSDAFGWCDEHVQMTSAIAQHGFCFYAKDIAAVGSKMGCESSVDIASEMLASTTNMMTLGKLIGLDMRTSKPLCGAKGLEMSPPKSDLLKSEINSSLFDIIQSLIPPRSYLMVRDVAFYEYISSLCHISKSETSRLSEGTNKTKRRRGRAARHYLSTGALMLSSEDILLLGFKLAIANGVGDANLQCCDLGSWVKGIPRHHLVPQDGLNRNIRNFSPTCLCELHAQACVSIDHITNLAIWTLVGSGSN</sequence>
<evidence type="ECO:0000256" key="6">
    <source>
        <dbReference type="ARBA" id="ARBA00023242"/>
    </source>
</evidence>
<evidence type="ECO:0000259" key="9">
    <source>
        <dbReference type="Pfam" id="PF00004"/>
    </source>
</evidence>
<evidence type="ECO:0000256" key="2">
    <source>
        <dbReference type="ARBA" id="ARBA00006168"/>
    </source>
</evidence>
<keyword evidence="7" id="KW-0131">Cell cycle</keyword>
<feature type="domain" description="ATPase AAA-type core" evidence="9">
    <location>
        <begin position="406"/>
        <end position="448"/>
    </location>
</feature>
<evidence type="ECO:0000256" key="4">
    <source>
        <dbReference type="ARBA" id="ARBA00022763"/>
    </source>
</evidence>
<dbReference type="InterPro" id="IPR004582">
    <property type="entry name" value="Checkpoint_prot_Rad17_Rad24"/>
</dbReference>
<feature type="region of interest" description="Disordered" evidence="8">
    <location>
        <begin position="460"/>
        <end position="480"/>
    </location>
</feature>
<keyword evidence="3" id="KW-0547">Nucleotide-binding</keyword>
<reference evidence="10" key="1">
    <citation type="submission" date="2018-02" db="EMBL/GenBank/DDBJ databases">
        <authorList>
            <person name="Cohen D.B."/>
            <person name="Kent A.D."/>
        </authorList>
    </citation>
    <scope>NUCLEOTIDE SEQUENCE</scope>
</reference>
<evidence type="ECO:0000256" key="3">
    <source>
        <dbReference type="ARBA" id="ARBA00022741"/>
    </source>
</evidence>
<dbReference type="GO" id="GO:0005634">
    <property type="term" value="C:nucleus"/>
    <property type="evidence" value="ECO:0007669"/>
    <property type="project" value="UniProtKB-SubCell"/>
</dbReference>
<comment type="subcellular location">
    <subcellularLocation>
        <location evidence="1">Nucleus</location>
    </subcellularLocation>
</comment>
<dbReference type="InterPro" id="IPR003959">
    <property type="entry name" value="ATPase_AAA_core"/>
</dbReference>
<dbReference type="GO" id="GO:0016887">
    <property type="term" value="F:ATP hydrolysis activity"/>
    <property type="evidence" value="ECO:0007669"/>
    <property type="project" value="InterPro"/>
</dbReference>
<dbReference type="PANTHER" id="PTHR12172:SF1">
    <property type="entry name" value="P-LOOP CONTAINING NUCLEOSIDE TRIPHOSPHATE HYDROLASES SUPERFAMILY PROTEIN"/>
    <property type="match status" value="1"/>
</dbReference>
<evidence type="ECO:0000313" key="10">
    <source>
        <dbReference type="EMBL" id="SPD12980.1"/>
    </source>
</evidence>
<dbReference type="SUPFAM" id="SSF52540">
    <property type="entry name" value="P-loop containing nucleoside triphosphate hydrolases"/>
    <property type="match status" value="1"/>
</dbReference>
<dbReference type="EMBL" id="OIVN01003691">
    <property type="protein sequence ID" value="SPD12980.1"/>
    <property type="molecule type" value="Genomic_DNA"/>
</dbReference>
<dbReference type="Gene3D" id="1.10.8.60">
    <property type="match status" value="1"/>
</dbReference>
<accession>A0A2N9HMN9</accession>
<feature type="region of interest" description="Disordered" evidence="8">
    <location>
        <begin position="699"/>
        <end position="720"/>
    </location>
</feature>
<dbReference type="FunFam" id="1.10.8.60:FF:000116">
    <property type="entry name" value="p-loop containing nucleoside triphosphate hydrolase superfamily protein"/>
    <property type="match status" value="1"/>
</dbReference>
<comment type="similarity">
    <text evidence="2">Belongs to the rad17/RAD24 family.</text>
</comment>
<dbReference type="Pfam" id="PF00004">
    <property type="entry name" value="AAA"/>
    <property type="match status" value="1"/>
</dbReference>
<dbReference type="GO" id="GO:0005524">
    <property type="term" value="F:ATP binding"/>
    <property type="evidence" value="ECO:0007669"/>
    <property type="project" value="UniProtKB-KW"/>
</dbReference>
<feature type="compositionally biased region" description="Basic and acidic residues" evidence="8">
    <location>
        <begin position="43"/>
        <end position="60"/>
    </location>
</feature>
<organism evidence="10">
    <name type="scientific">Fagus sylvatica</name>
    <name type="common">Beechnut</name>
    <dbReference type="NCBI Taxonomy" id="28930"/>
    <lineage>
        <taxon>Eukaryota</taxon>
        <taxon>Viridiplantae</taxon>
        <taxon>Streptophyta</taxon>
        <taxon>Embryophyta</taxon>
        <taxon>Tracheophyta</taxon>
        <taxon>Spermatophyta</taxon>
        <taxon>Magnoliopsida</taxon>
        <taxon>eudicotyledons</taxon>
        <taxon>Gunneridae</taxon>
        <taxon>Pentapetalae</taxon>
        <taxon>rosids</taxon>
        <taxon>fabids</taxon>
        <taxon>Fagales</taxon>
        <taxon>Fagaceae</taxon>
        <taxon>Fagus</taxon>
    </lineage>
</organism>
<evidence type="ECO:0000256" key="5">
    <source>
        <dbReference type="ARBA" id="ARBA00022840"/>
    </source>
</evidence>
<dbReference type="InterPro" id="IPR027417">
    <property type="entry name" value="P-loop_NTPase"/>
</dbReference>
<dbReference type="GO" id="GO:0006281">
    <property type="term" value="P:DNA repair"/>
    <property type="evidence" value="ECO:0007669"/>
    <property type="project" value="InterPro"/>
</dbReference>
<feature type="compositionally biased region" description="Basic and acidic residues" evidence="8">
    <location>
        <begin position="705"/>
        <end position="720"/>
    </location>
</feature>
<evidence type="ECO:0000256" key="7">
    <source>
        <dbReference type="ARBA" id="ARBA00023306"/>
    </source>
</evidence>
<keyword evidence="5" id="KW-0067">ATP-binding</keyword>
<feature type="region of interest" description="Disordered" evidence="8">
    <location>
        <begin position="1"/>
        <end position="135"/>
    </location>
</feature>
<feature type="compositionally biased region" description="Basic residues" evidence="8">
    <location>
        <begin position="105"/>
        <end position="118"/>
    </location>
</feature>
<dbReference type="GO" id="GO:0003689">
    <property type="term" value="F:DNA clamp loader activity"/>
    <property type="evidence" value="ECO:0007669"/>
    <property type="project" value="TreeGrafter"/>
</dbReference>